<protein>
    <submittedName>
        <fullName evidence="1">Uncharacterized protein</fullName>
    </submittedName>
</protein>
<feature type="non-terminal residue" evidence="1">
    <location>
        <position position="206"/>
    </location>
</feature>
<accession>A0A0F9C9Y8</accession>
<organism evidence="1">
    <name type="scientific">marine sediment metagenome</name>
    <dbReference type="NCBI Taxonomy" id="412755"/>
    <lineage>
        <taxon>unclassified sequences</taxon>
        <taxon>metagenomes</taxon>
        <taxon>ecological metagenomes</taxon>
    </lineage>
</organism>
<dbReference type="EMBL" id="LAZR01034120">
    <property type="protein sequence ID" value="KKL46203.1"/>
    <property type="molecule type" value="Genomic_DNA"/>
</dbReference>
<reference evidence="1" key="1">
    <citation type="journal article" date="2015" name="Nature">
        <title>Complex archaea that bridge the gap between prokaryotes and eukaryotes.</title>
        <authorList>
            <person name="Spang A."/>
            <person name="Saw J.H."/>
            <person name="Jorgensen S.L."/>
            <person name="Zaremba-Niedzwiedzka K."/>
            <person name="Martijn J."/>
            <person name="Lind A.E."/>
            <person name="van Eijk R."/>
            <person name="Schleper C."/>
            <person name="Guy L."/>
            <person name="Ettema T.J."/>
        </authorList>
    </citation>
    <scope>NUCLEOTIDE SEQUENCE</scope>
</reference>
<gene>
    <name evidence="1" type="ORF">LCGC14_2347920</name>
</gene>
<dbReference type="AlphaFoldDB" id="A0A0F9C9Y8"/>
<comment type="caution">
    <text evidence="1">The sequence shown here is derived from an EMBL/GenBank/DDBJ whole genome shotgun (WGS) entry which is preliminary data.</text>
</comment>
<proteinExistence type="predicted"/>
<evidence type="ECO:0000313" key="1">
    <source>
        <dbReference type="EMBL" id="KKL46203.1"/>
    </source>
</evidence>
<sequence length="206" mass="21538">MKKSKLISLVILSALLFGTIGTAFAYQEYLYRWNDDGSGETHGGCHTNAGPTTEGSGELELTISETGSLSPGEEFVLTVIIKNFTEATEAPYVRSGAGRITIGVPGYLGDNALFTSSLANQTLNRGERVDAYGSYEPTDDDNKFALFAPSTAGTYVLWAVVIAGVNQTSDNHAEEAAITYLEGSITITVAGGGGGDTIPGALLIVT</sequence>
<name>A0A0F9C9Y8_9ZZZZ</name>